<keyword evidence="8" id="KW-1185">Reference proteome</keyword>
<protein>
    <recommendedName>
        <fullName evidence="4">Malonyl CoA-acyl carrier protein transacylase</fullName>
        <ecNumber evidence="4">2.3.1.39</ecNumber>
    </recommendedName>
</protein>
<feature type="active site" evidence="5">
    <location>
        <position position="200"/>
    </location>
</feature>
<keyword evidence="1 4" id="KW-0808">Transferase</keyword>
<keyword evidence="2 4" id="KW-0012">Acyltransferase</keyword>
<dbReference type="Pfam" id="PF00698">
    <property type="entry name" value="Acyl_transf_1"/>
    <property type="match status" value="1"/>
</dbReference>
<dbReference type="Proteomes" id="UP000460318">
    <property type="component" value="Unassembled WGS sequence"/>
</dbReference>
<evidence type="ECO:0000313" key="7">
    <source>
        <dbReference type="EMBL" id="MWV44652.1"/>
    </source>
</evidence>
<dbReference type="InterPro" id="IPR024925">
    <property type="entry name" value="Malonyl_CoA-ACP_transAc"/>
</dbReference>
<dbReference type="EC" id="2.3.1.39" evidence="4"/>
<dbReference type="EMBL" id="WUBI01000002">
    <property type="protein sequence ID" value="MWV44652.1"/>
    <property type="molecule type" value="Genomic_DNA"/>
</dbReference>
<evidence type="ECO:0000256" key="4">
    <source>
        <dbReference type="PIRNR" id="PIRNR000446"/>
    </source>
</evidence>
<evidence type="ECO:0000259" key="6">
    <source>
        <dbReference type="SMART" id="SM00827"/>
    </source>
</evidence>
<dbReference type="InterPro" id="IPR014043">
    <property type="entry name" value="Acyl_transferase_dom"/>
</dbReference>
<comment type="caution">
    <text evidence="7">The sequence shown here is derived from an EMBL/GenBank/DDBJ whole genome shotgun (WGS) entry which is preliminary data.</text>
</comment>
<reference evidence="7 8" key="1">
    <citation type="submission" date="2019-12" db="EMBL/GenBank/DDBJ databases">
        <title>Paenibacillus sp. nov., an endophytic bacterium isolated from the stem of Dendrobium.</title>
        <authorList>
            <person name="Zhao R."/>
        </authorList>
    </citation>
    <scope>NUCLEOTIDE SEQUENCE [LARGE SCALE GENOMIC DNA]</scope>
    <source>
        <strain evidence="7 8">HJL G12</strain>
    </source>
</reference>
<proteinExistence type="inferred from homology"/>
<evidence type="ECO:0000313" key="8">
    <source>
        <dbReference type="Proteomes" id="UP000460318"/>
    </source>
</evidence>
<name>A0A7X3IIN7_9BACL</name>
<sequence length="317" mass="34530">MEKIAFLFPGQGSQYLGMGKALADEYAVVRHTFEEASDLLGYDLAEICFEGSYSDLADSAIAQPALLTTSISAFRAYMQEIGVKPDFAAGHSLGEYAALTASGALTFKDALLLVKLRGELTQQLINNGNGRMTIVDGVHESIVEQECLSVDPSGTHVSVSCRNGPEQTAISGEEDAISRVELNLQELGSLTPLFKSAPFHSSLMTEVADQFTESLHSVNYSRLGWPVISNVTGLPYPDEHSVADLLIRQITHPVRWSDTMSFLSKQRVSLTVESGPKNVLTALVEANVPKGINVFCFDSRFDRQNLAQHLNLQGDFI</sequence>
<dbReference type="AlphaFoldDB" id="A0A7X3IIN7"/>
<dbReference type="Gene3D" id="3.30.70.250">
    <property type="entry name" value="Malonyl-CoA ACP transacylase, ACP-binding"/>
    <property type="match status" value="1"/>
</dbReference>
<organism evidence="7 8">
    <name type="scientific">Paenibacillus dendrobii</name>
    <dbReference type="NCBI Taxonomy" id="2691084"/>
    <lineage>
        <taxon>Bacteria</taxon>
        <taxon>Bacillati</taxon>
        <taxon>Bacillota</taxon>
        <taxon>Bacilli</taxon>
        <taxon>Bacillales</taxon>
        <taxon>Paenibacillaceae</taxon>
        <taxon>Paenibacillus</taxon>
    </lineage>
</organism>
<dbReference type="RefSeq" id="WP_160498282.1">
    <property type="nucleotide sequence ID" value="NZ_WUBI01000002.1"/>
</dbReference>
<dbReference type="InterPro" id="IPR050858">
    <property type="entry name" value="Mal-CoA-ACP_Trans/PKS_FabD"/>
</dbReference>
<evidence type="ECO:0000256" key="1">
    <source>
        <dbReference type="ARBA" id="ARBA00022679"/>
    </source>
</evidence>
<dbReference type="PANTHER" id="PTHR42681:SF1">
    <property type="entry name" value="MALONYL-COA-ACYL CARRIER PROTEIN TRANSACYLASE, MITOCHONDRIAL"/>
    <property type="match status" value="1"/>
</dbReference>
<dbReference type="SMART" id="SM00827">
    <property type="entry name" value="PKS_AT"/>
    <property type="match status" value="1"/>
</dbReference>
<dbReference type="InterPro" id="IPR016036">
    <property type="entry name" value="Malonyl_transacylase_ACP-bd"/>
</dbReference>
<evidence type="ECO:0000256" key="3">
    <source>
        <dbReference type="ARBA" id="ARBA00048462"/>
    </source>
</evidence>
<dbReference type="InterPro" id="IPR001227">
    <property type="entry name" value="Ac_transferase_dom_sf"/>
</dbReference>
<dbReference type="GO" id="GO:0004314">
    <property type="term" value="F:[acyl-carrier-protein] S-malonyltransferase activity"/>
    <property type="evidence" value="ECO:0007669"/>
    <property type="project" value="UniProtKB-EC"/>
</dbReference>
<comment type="catalytic activity">
    <reaction evidence="3 4">
        <text>holo-[ACP] + malonyl-CoA = malonyl-[ACP] + CoA</text>
        <dbReference type="Rhea" id="RHEA:41792"/>
        <dbReference type="Rhea" id="RHEA-COMP:9623"/>
        <dbReference type="Rhea" id="RHEA-COMP:9685"/>
        <dbReference type="ChEBI" id="CHEBI:57287"/>
        <dbReference type="ChEBI" id="CHEBI:57384"/>
        <dbReference type="ChEBI" id="CHEBI:64479"/>
        <dbReference type="ChEBI" id="CHEBI:78449"/>
        <dbReference type="EC" id="2.3.1.39"/>
    </reaction>
</comment>
<dbReference type="SUPFAM" id="SSF55048">
    <property type="entry name" value="Probable ACP-binding domain of malonyl-CoA ACP transacylase"/>
    <property type="match status" value="1"/>
</dbReference>
<dbReference type="InterPro" id="IPR004410">
    <property type="entry name" value="Malonyl_CoA-ACP_transAc_FabD"/>
</dbReference>
<evidence type="ECO:0000256" key="2">
    <source>
        <dbReference type="ARBA" id="ARBA00023315"/>
    </source>
</evidence>
<dbReference type="NCBIfam" id="TIGR00128">
    <property type="entry name" value="fabD"/>
    <property type="match status" value="1"/>
</dbReference>
<feature type="domain" description="Malonyl-CoA:ACP transacylase (MAT)" evidence="6">
    <location>
        <begin position="7"/>
        <end position="301"/>
    </location>
</feature>
<evidence type="ECO:0000256" key="5">
    <source>
        <dbReference type="PIRSR" id="PIRSR000446-1"/>
    </source>
</evidence>
<dbReference type="PANTHER" id="PTHR42681">
    <property type="entry name" value="MALONYL-COA-ACYL CARRIER PROTEIN TRANSACYLASE, MITOCHONDRIAL"/>
    <property type="match status" value="1"/>
</dbReference>
<gene>
    <name evidence="7" type="primary">fabD</name>
    <name evidence="7" type="ORF">GRF59_13620</name>
</gene>
<feature type="active site" evidence="5">
    <location>
        <position position="92"/>
    </location>
</feature>
<dbReference type="Gene3D" id="3.40.366.10">
    <property type="entry name" value="Malonyl-Coenzyme A Acyl Carrier Protein, domain 2"/>
    <property type="match status" value="1"/>
</dbReference>
<dbReference type="SUPFAM" id="SSF52151">
    <property type="entry name" value="FabD/lysophospholipase-like"/>
    <property type="match status" value="1"/>
</dbReference>
<dbReference type="InterPro" id="IPR016035">
    <property type="entry name" value="Acyl_Trfase/lysoPLipase"/>
</dbReference>
<dbReference type="GO" id="GO:0006633">
    <property type="term" value="P:fatty acid biosynthetic process"/>
    <property type="evidence" value="ECO:0007669"/>
    <property type="project" value="TreeGrafter"/>
</dbReference>
<accession>A0A7X3IIN7</accession>
<dbReference type="PIRSF" id="PIRSF000446">
    <property type="entry name" value="Mct"/>
    <property type="match status" value="1"/>
</dbReference>
<comment type="similarity">
    <text evidence="4">Belongs to the fabD family.</text>
</comment>